<protein>
    <submittedName>
        <fullName evidence="2">Uncharacterized protein</fullName>
    </submittedName>
</protein>
<comment type="caution">
    <text evidence="2">The sequence shown here is derived from an EMBL/GenBank/DDBJ whole genome shotgun (WGS) entry which is preliminary data.</text>
</comment>
<reference evidence="2 3" key="1">
    <citation type="submission" date="2024-08" db="EMBL/GenBank/DDBJ databases">
        <title>Gnathostoma spinigerum genome.</title>
        <authorList>
            <person name="Gonzalez-Bertolin B."/>
            <person name="Monzon S."/>
            <person name="Zaballos A."/>
            <person name="Jimenez P."/>
            <person name="Dekumyoy P."/>
            <person name="Varona S."/>
            <person name="Cuesta I."/>
            <person name="Sumanam S."/>
            <person name="Adisakwattana P."/>
            <person name="Gasser R.B."/>
            <person name="Hernandez-Gonzalez A."/>
            <person name="Young N.D."/>
            <person name="Perteguer M.J."/>
        </authorList>
    </citation>
    <scope>NUCLEOTIDE SEQUENCE [LARGE SCALE GENOMIC DNA]</scope>
    <source>
        <strain evidence="2">AL3</strain>
        <tissue evidence="2">Liver</tissue>
    </source>
</reference>
<dbReference type="EMBL" id="JBGFUD010007182">
    <property type="protein sequence ID" value="MFH4981423.1"/>
    <property type="molecule type" value="Genomic_DNA"/>
</dbReference>
<accession>A0ABD6ENI0</accession>
<dbReference type="Proteomes" id="UP001608902">
    <property type="component" value="Unassembled WGS sequence"/>
</dbReference>
<organism evidence="2 3">
    <name type="scientific">Gnathostoma spinigerum</name>
    <dbReference type="NCBI Taxonomy" id="75299"/>
    <lineage>
        <taxon>Eukaryota</taxon>
        <taxon>Metazoa</taxon>
        <taxon>Ecdysozoa</taxon>
        <taxon>Nematoda</taxon>
        <taxon>Chromadorea</taxon>
        <taxon>Rhabditida</taxon>
        <taxon>Spirurina</taxon>
        <taxon>Gnathostomatomorpha</taxon>
        <taxon>Gnathostomatoidea</taxon>
        <taxon>Gnathostomatidae</taxon>
        <taxon>Gnathostoma</taxon>
    </lineage>
</organism>
<gene>
    <name evidence="2" type="ORF">AB6A40_008132</name>
</gene>
<dbReference type="AlphaFoldDB" id="A0ABD6ENI0"/>
<proteinExistence type="predicted"/>
<keyword evidence="3" id="KW-1185">Reference proteome</keyword>
<evidence type="ECO:0000313" key="3">
    <source>
        <dbReference type="Proteomes" id="UP001608902"/>
    </source>
</evidence>
<sequence length="94" mass="10552">MIQVITEIRITEGKTVKWPNITKFQVNRTHDEDTLFDIDPIMPEMDLPPLTGSLSPDDKEEGKCQCNSTEQYTAEDTPSAVNNNDIRGATKNAK</sequence>
<evidence type="ECO:0000256" key="1">
    <source>
        <dbReference type="SAM" id="MobiDB-lite"/>
    </source>
</evidence>
<feature type="region of interest" description="Disordered" evidence="1">
    <location>
        <begin position="43"/>
        <end position="94"/>
    </location>
</feature>
<evidence type="ECO:0000313" key="2">
    <source>
        <dbReference type="EMBL" id="MFH4981423.1"/>
    </source>
</evidence>
<name>A0ABD6ENI0_9BILA</name>
<feature type="compositionally biased region" description="Polar residues" evidence="1">
    <location>
        <begin position="65"/>
        <end position="85"/>
    </location>
</feature>